<feature type="compositionally biased region" description="Basic and acidic residues" evidence="7">
    <location>
        <begin position="332"/>
        <end position="344"/>
    </location>
</feature>
<feature type="region of interest" description="Disordered" evidence="7">
    <location>
        <begin position="166"/>
        <end position="190"/>
    </location>
</feature>
<dbReference type="CDD" id="cd23995">
    <property type="entry name" value="Seipin_BSCL2_like"/>
    <property type="match status" value="1"/>
</dbReference>
<dbReference type="GO" id="GO:0140042">
    <property type="term" value="P:lipid droplet formation"/>
    <property type="evidence" value="ECO:0007669"/>
    <property type="project" value="UniProtKB-ARBA"/>
</dbReference>
<evidence type="ECO:0000256" key="7">
    <source>
        <dbReference type="SAM" id="MobiDB-lite"/>
    </source>
</evidence>
<comment type="subcellular location">
    <subcellularLocation>
        <location evidence="1">Endoplasmic reticulum membrane</location>
        <topology evidence="1">Multi-pass membrane protein</topology>
    </subcellularLocation>
</comment>
<feature type="compositionally biased region" description="Polar residues" evidence="7">
    <location>
        <begin position="167"/>
        <end position="187"/>
    </location>
</feature>
<keyword evidence="10" id="KW-1185">Reference proteome</keyword>
<evidence type="ECO:0000256" key="8">
    <source>
        <dbReference type="SAM" id="Phobius"/>
    </source>
</evidence>
<organism evidence="9 10">
    <name type="scientific">Didymella glomerata</name>
    <dbReference type="NCBI Taxonomy" id="749621"/>
    <lineage>
        <taxon>Eukaryota</taxon>
        <taxon>Fungi</taxon>
        <taxon>Dikarya</taxon>
        <taxon>Ascomycota</taxon>
        <taxon>Pezizomycotina</taxon>
        <taxon>Dothideomycetes</taxon>
        <taxon>Pleosporomycetidae</taxon>
        <taxon>Pleosporales</taxon>
        <taxon>Pleosporineae</taxon>
        <taxon>Didymellaceae</taxon>
        <taxon>Didymella</taxon>
    </lineage>
</organism>
<evidence type="ECO:0000313" key="10">
    <source>
        <dbReference type="Proteomes" id="UP001140562"/>
    </source>
</evidence>
<evidence type="ECO:0000256" key="6">
    <source>
        <dbReference type="ARBA" id="ARBA00023136"/>
    </source>
</evidence>
<dbReference type="Proteomes" id="UP001140562">
    <property type="component" value="Unassembled WGS sequence"/>
</dbReference>
<comment type="caution">
    <text evidence="9">The sequence shown here is derived from an EMBL/GenBank/DDBJ whole genome shotgun (WGS) entry which is preliminary data.</text>
</comment>
<protein>
    <recommendedName>
        <fullName evidence="11">Adipose-regulatory protein-domain-containing protein</fullName>
    </recommendedName>
</protein>
<keyword evidence="5" id="KW-0443">Lipid metabolism</keyword>
<feature type="transmembrane region" description="Helical" evidence="8">
    <location>
        <begin position="47"/>
        <end position="69"/>
    </location>
</feature>
<dbReference type="InterPro" id="IPR009617">
    <property type="entry name" value="Seipin"/>
</dbReference>
<dbReference type="GO" id="GO:0005789">
    <property type="term" value="C:endoplasmic reticulum membrane"/>
    <property type="evidence" value="ECO:0007669"/>
    <property type="project" value="UniProtKB-SubCell"/>
</dbReference>
<reference evidence="9" key="1">
    <citation type="submission" date="2022-10" db="EMBL/GenBank/DDBJ databases">
        <title>Tapping the CABI collections for fungal endophytes: first genome assemblies for Collariella, Neodidymelliopsis, Ascochyta clinopodiicola, Didymella pomorum, Didymosphaeria variabile, Neocosmospora piperis and Neocucurbitaria cava.</title>
        <authorList>
            <person name="Hill R."/>
        </authorList>
    </citation>
    <scope>NUCLEOTIDE SEQUENCE</scope>
    <source>
        <strain evidence="9">IMI 360193</strain>
    </source>
</reference>
<keyword evidence="3" id="KW-0256">Endoplasmic reticulum</keyword>
<dbReference type="Pfam" id="PF06775">
    <property type="entry name" value="Seipin"/>
    <property type="match status" value="1"/>
</dbReference>
<feature type="compositionally biased region" description="Acidic residues" evidence="7">
    <location>
        <begin position="370"/>
        <end position="391"/>
    </location>
</feature>
<proteinExistence type="predicted"/>
<keyword evidence="6 8" id="KW-0472">Membrane</keyword>
<dbReference type="AlphaFoldDB" id="A0A9W9C107"/>
<keyword evidence="4 8" id="KW-1133">Transmembrane helix</keyword>
<feature type="region of interest" description="Disordered" evidence="7">
    <location>
        <begin position="314"/>
        <end position="443"/>
    </location>
</feature>
<dbReference type="PANTHER" id="PTHR21212:SF0">
    <property type="entry name" value="SEIPIN"/>
    <property type="match status" value="1"/>
</dbReference>
<evidence type="ECO:0000256" key="3">
    <source>
        <dbReference type="ARBA" id="ARBA00022824"/>
    </source>
</evidence>
<dbReference type="EMBL" id="JAPEUV010000029">
    <property type="protein sequence ID" value="KAJ4338535.1"/>
    <property type="molecule type" value="Genomic_DNA"/>
</dbReference>
<evidence type="ECO:0000256" key="4">
    <source>
        <dbReference type="ARBA" id="ARBA00022989"/>
    </source>
</evidence>
<dbReference type="GO" id="GO:0006629">
    <property type="term" value="P:lipid metabolic process"/>
    <property type="evidence" value="ECO:0007669"/>
    <property type="project" value="UniProtKB-KW"/>
</dbReference>
<evidence type="ECO:0000256" key="2">
    <source>
        <dbReference type="ARBA" id="ARBA00022692"/>
    </source>
</evidence>
<name>A0A9W9C107_9PLEO</name>
<dbReference type="OrthoDB" id="3990054at2759"/>
<evidence type="ECO:0008006" key="11">
    <source>
        <dbReference type="Google" id="ProtNLM"/>
    </source>
</evidence>
<accession>A0A9W9C107</accession>
<evidence type="ECO:0000256" key="5">
    <source>
        <dbReference type="ARBA" id="ARBA00023098"/>
    </source>
</evidence>
<gene>
    <name evidence="9" type="ORF">N0V87_003864</name>
</gene>
<dbReference type="PANTHER" id="PTHR21212">
    <property type="entry name" value="BERNARDINELLI-SEIP CONGENITAL LIPODYSTROPHY 2 HOMOLOG BSCL2 PROTEIN"/>
    <property type="match status" value="1"/>
</dbReference>
<sequence>MEVSAMDDSQEGYDEQQSLVQTATDSLLFPLRVATSPPLLRTYLRTLLLFITSTLLFAFAVIAYTSFYYSYIPIRGLSVPVYLQFDHGAAPGILVPNAEGQKWPHGVAGLHGLVTRQKYDVSVKIRVPRSRANLDAGNWMLDLSLRAPAPSGSAIKNILGWDDESAESSNTAGNSDGKTSQSPSKTVAHSRRPAILTYRSWPTEHLHRFLRLPLYLTGFGTESETLSVSMLEGVYFRDAAPESLRLEVRSKSPLEVYGVQVEVIARLEGLRWVMYTYRLASACVFVAAFWATEMGVLVLTWGAVALLFGSASPSPAEQQDSARHSGSKARKIKNELDDLSDTDRTFPTLSSQPPLRYSSPESKVKREAEQSLEDIPLAEDAEADDEDDDFVLESPLPRTLDPQAPFTDSGLGTGMDSERDRERARVRRRGSGRSTRVKDEEGR</sequence>
<keyword evidence="2 8" id="KW-0812">Transmembrane</keyword>
<evidence type="ECO:0000313" key="9">
    <source>
        <dbReference type="EMBL" id="KAJ4338535.1"/>
    </source>
</evidence>
<evidence type="ECO:0000256" key="1">
    <source>
        <dbReference type="ARBA" id="ARBA00004477"/>
    </source>
</evidence>
<feature type="transmembrane region" description="Helical" evidence="8">
    <location>
        <begin position="279"/>
        <end position="308"/>
    </location>
</feature>